<proteinExistence type="predicted"/>
<dbReference type="STRING" id="587909.SAMN05421810_108276"/>
<feature type="chain" id="PRO_5011482210" description="Fibronectin type-III domain-containing protein" evidence="2">
    <location>
        <begin position="25"/>
        <end position="548"/>
    </location>
</feature>
<dbReference type="SUPFAM" id="SSF50998">
    <property type="entry name" value="Quinoprotein alcohol dehydrogenase-like"/>
    <property type="match status" value="1"/>
</dbReference>
<organism evidence="3 4">
    <name type="scientific">Amycolatopsis arida</name>
    <dbReference type="NCBI Taxonomy" id="587909"/>
    <lineage>
        <taxon>Bacteria</taxon>
        <taxon>Bacillati</taxon>
        <taxon>Actinomycetota</taxon>
        <taxon>Actinomycetes</taxon>
        <taxon>Pseudonocardiales</taxon>
        <taxon>Pseudonocardiaceae</taxon>
        <taxon>Amycolatopsis</taxon>
    </lineage>
</organism>
<reference evidence="4" key="1">
    <citation type="submission" date="2016-10" db="EMBL/GenBank/DDBJ databases">
        <authorList>
            <person name="Varghese N."/>
            <person name="Submissions S."/>
        </authorList>
    </citation>
    <scope>NUCLEOTIDE SEQUENCE [LARGE SCALE GENOMIC DNA]</scope>
    <source>
        <strain evidence="4">CGMCC 4.5579</strain>
    </source>
</reference>
<evidence type="ECO:0000256" key="2">
    <source>
        <dbReference type="SAM" id="SignalP"/>
    </source>
</evidence>
<evidence type="ECO:0000313" key="3">
    <source>
        <dbReference type="EMBL" id="SFQ52183.1"/>
    </source>
</evidence>
<dbReference type="EMBL" id="FOWW01000008">
    <property type="protein sequence ID" value="SFQ52183.1"/>
    <property type="molecule type" value="Genomic_DNA"/>
</dbReference>
<sequence>MIAVVAATATTAALAAHPAAPARAAEPALPPTVTAGAMPTPQTDGIVFTVAIVGDVVYAGGRFTRARPAGAAPGGPGEVPRTNLMAFDVRTGELLPWAPAVSGSVFTSATDPGPFCRQVGTQQYVCDTVFRIEAAPDRRTIYVGGDFDKIDGQWRSRIAAFDAVTGVLDTGFRPRVAGRVRGISVTADTVYLGGGFRSVDGVARGRLAAVGRDGTLRPWAPTADGEVFAVLAAPEHGRVLLGGAFRTVNGEARSAMMAVDATGGANVPWQARVPEGREVVTDIATDGEGTAYFGAYHTAGGGPRFEGRAAIAIADGTPRWWDGCYGDTQSVAVAGGVVYAASHTHDCSAIGAAPENGPIDYYRLTAETAAAVRTAPATVNHVRAGDPIPEFLPWFPGTNSGPADSHFKNGPWAVDADGRYVVVGGEFTTVNGRPQQGLVRFAVRGVPGAVNKGPQTPFRAPTLSRENGTTGSPVIRWTTTWDGQNSEIRYEVMRVGRSTPLHAVEARSRPWELPQLSYVDREVDSGTYWIRAVDADGERIGSPQASIG</sequence>
<dbReference type="InterPro" id="IPR013431">
    <property type="entry name" value="Delta_60_rpt"/>
</dbReference>
<dbReference type="Pfam" id="PF17164">
    <property type="entry name" value="DUF5122"/>
    <property type="match status" value="2"/>
</dbReference>
<accession>A0A1I5Z6U2</accession>
<evidence type="ECO:0000256" key="1">
    <source>
        <dbReference type="SAM" id="MobiDB-lite"/>
    </source>
</evidence>
<name>A0A1I5Z6U2_9PSEU</name>
<feature type="signal peptide" evidence="2">
    <location>
        <begin position="1"/>
        <end position="24"/>
    </location>
</feature>
<evidence type="ECO:0000313" key="4">
    <source>
        <dbReference type="Proteomes" id="UP000198727"/>
    </source>
</evidence>
<keyword evidence="4" id="KW-1185">Reference proteome</keyword>
<protein>
    <recommendedName>
        <fullName evidence="5">Fibronectin type-III domain-containing protein</fullName>
    </recommendedName>
</protein>
<keyword evidence="2" id="KW-0732">Signal</keyword>
<feature type="region of interest" description="Disordered" evidence="1">
    <location>
        <begin position="452"/>
        <end position="471"/>
    </location>
</feature>
<dbReference type="AlphaFoldDB" id="A0A1I5Z6U2"/>
<dbReference type="InterPro" id="IPR011047">
    <property type="entry name" value="Quinoprotein_ADH-like_sf"/>
</dbReference>
<gene>
    <name evidence="3" type="ORF">SAMN05421810_108276</name>
</gene>
<dbReference type="Proteomes" id="UP000198727">
    <property type="component" value="Unassembled WGS sequence"/>
</dbReference>
<evidence type="ECO:0008006" key="5">
    <source>
        <dbReference type="Google" id="ProtNLM"/>
    </source>
</evidence>